<dbReference type="PANTHER" id="PTHR23155:SF759">
    <property type="entry name" value="AAA+ ATPASE DOMAIN-CONTAINING PROTEIN"/>
    <property type="match status" value="1"/>
</dbReference>
<proteinExistence type="inferred from homology"/>
<dbReference type="PANTHER" id="PTHR23155">
    <property type="entry name" value="DISEASE RESISTANCE PROTEIN RP"/>
    <property type="match status" value="1"/>
</dbReference>
<dbReference type="InterPro" id="IPR036388">
    <property type="entry name" value="WH-like_DNA-bd_sf"/>
</dbReference>
<dbReference type="Pfam" id="PF23559">
    <property type="entry name" value="WHD_DRP"/>
    <property type="match status" value="1"/>
</dbReference>
<accession>A0AA88U2M6</accession>
<feature type="domain" description="Disease resistance R13L4/SHOC-2-like LRR" evidence="8">
    <location>
        <begin position="176"/>
        <end position="391"/>
    </location>
</feature>
<dbReference type="InterPro" id="IPR044974">
    <property type="entry name" value="Disease_R_plants"/>
</dbReference>
<dbReference type="Gene3D" id="1.10.10.10">
    <property type="entry name" value="Winged helix-like DNA-binding domain superfamily/Winged helix DNA-binding domain"/>
    <property type="match status" value="1"/>
</dbReference>
<dbReference type="EMBL" id="JAVXUO010002777">
    <property type="protein sequence ID" value="KAK2969733.1"/>
    <property type="molecule type" value="Genomic_DNA"/>
</dbReference>
<keyword evidence="3" id="KW-0677">Repeat</keyword>
<dbReference type="InterPro" id="IPR058922">
    <property type="entry name" value="WHD_DRP"/>
</dbReference>
<keyword evidence="2" id="KW-0433">Leucine-rich repeat</keyword>
<evidence type="ECO:0000256" key="1">
    <source>
        <dbReference type="ARBA" id="ARBA00008894"/>
    </source>
</evidence>
<name>A0AA88U2M6_9ASTE</name>
<gene>
    <name evidence="9" type="ORF">RJ640_015877</name>
</gene>
<organism evidence="9 10">
    <name type="scientific">Escallonia rubra</name>
    <dbReference type="NCBI Taxonomy" id="112253"/>
    <lineage>
        <taxon>Eukaryota</taxon>
        <taxon>Viridiplantae</taxon>
        <taxon>Streptophyta</taxon>
        <taxon>Embryophyta</taxon>
        <taxon>Tracheophyta</taxon>
        <taxon>Spermatophyta</taxon>
        <taxon>Magnoliopsida</taxon>
        <taxon>eudicotyledons</taxon>
        <taxon>Gunneridae</taxon>
        <taxon>Pentapetalae</taxon>
        <taxon>asterids</taxon>
        <taxon>campanulids</taxon>
        <taxon>Escalloniales</taxon>
        <taxon>Escalloniaceae</taxon>
        <taxon>Escallonia</taxon>
    </lineage>
</organism>
<evidence type="ECO:0000256" key="5">
    <source>
        <dbReference type="ARBA" id="ARBA00022821"/>
    </source>
</evidence>
<keyword evidence="5" id="KW-0611">Plant defense</keyword>
<dbReference type="Proteomes" id="UP001187471">
    <property type="component" value="Unassembled WGS sequence"/>
</dbReference>
<comment type="caution">
    <text evidence="9">The sequence shown here is derived from an EMBL/GenBank/DDBJ whole genome shotgun (WGS) entry which is preliminary data.</text>
</comment>
<keyword evidence="10" id="KW-1185">Reference proteome</keyword>
<dbReference type="FunFam" id="1.10.10.10:FF:000322">
    <property type="entry name" value="Probable disease resistance protein At1g63360"/>
    <property type="match status" value="1"/>
</dbReference>
<dbReference type="AlphaFoldDB" id="A0AA88U2M6"/>
<dbReference type="SUPFAM" id="SSF52058">
    <property type="entry name" value="L domain-like"/>
    <property type="match status" value="1"/>
</dbReference>
<keyword evidence="4" id="KW-0547">Nucleotide-binding</keyword>
<dbReference type="GO" id="GO:0098542">
    <property type="term" value="P:defense response to other organism"/>
    <property type="evidence" value="ECO:0007669"/>
    <property type="project" value="TreeGrafter"/>
</dbReference>
<evidence type="ECO:0000256" key="6">
    <source>
        <dbReference type="ARBA" id="ARBA00022840"/>
    </source>
</evidence>
<dbReference type="Gene3D" id="3.80.10.10">
    <property type="entry name" value="Ribonuclease Inhibitor"/>
    <property type="match status" value="2"/>
</dbReference>
<feature type="domain" description="Disease resistance protein winged helix" evidence="7">
    <location>
        <begin position="43"/>
        <end position="112"/>
    </location>
</feature>
<reference evidence="9" key="1">
    <citation type="submission" date="2022-12" db="EMBL/GenBank/DDBJ databases">
        <title>Draft genome assemblies for two species of Escallonia (Escalloniales).</title>
        <authorList>
            <person name="Chanderbali A."/>
            <person name="Dervinis C."/>
            <person name="Anghel I."/>
            <person name="Soltis D."/>
            <person name="Soltis P."/>
            <person name="Zapata F."/>
        </authorList>
    </citation>
    <scope>NUCLEOTIDE SEQUENCE</scope>
    <source>
        <strain evidence="9">UCBG92.1500</strain>
        <tissue evidence="9">Leaf</tissue>
    </source>
</reference>
<evidence type="ECO:0000259" key="8">
    <source>
        <dbReference type="Pfam" id="PF23598"/>
    </source>
</evidence>
<evidence type="ECO:0000256" key="4">
    <source>
        <dbReference type="ARBA" id="ARBA00022741"/>
    </source>
</evidence>
<dbReference type="GO" id="GO:0005524">
    <property type="term" value="F:ATP binding"/>
    <property type="evidence" value="ECO:0007669"/>
    <property type="project" value="UniProtKB-KW"/>
</dbReference>
<comment type="similarity">
    <text evidence="1">Belongs to the disease resistance NB-LRR family.</text>
</comment>
<evidence type="ECO:0000259" key="7">
    <source>
        <dbReference type="Pfam" id="PF23559"/>
    </source>
</evidence>
<evidence type="ECO:0000256" key="2">
    <source>
        <dbReference type="ARBA" id="ARBA00022614"/>
    </source>
</evidence>
<evidence type="ECO:0000313" key="10">
    <source>
        <dbReference type="Proteomes" id="UP001187471"/>
    </source>
</evidence>
<evidence type="ECO:0000313" key="9">
    <source>
        <dbReference type="EMBL" id="KAK2969733.1"/>
    </source>
</evidence>
<evidence type="ECO:0000256" key="3">
    <source>
        <dbReference type="ARBA" id="ARBA00022737"/>
    </source>
</evidence>
<keyword evidence="6" id="KW-0067">ATP-binding</keyword>
<dbReference type="Pfam" id="PF23598">
    <property type="entry name" value="LRR_14"/>
    <property type="match status" value="1"/>
</dbReference>
<dbReference type="InterPro" id="IPR055414">
    <property type="entry name" value="LRR_R13L4/SHOC2-like"/>
</dbReference>
<protein>
    <submittedName>
        <fullName evidence="9">Uncharacterized protein</fullName>
    </submittedName>
</protein>
<sequence>MGICEKFHQKLTAERNDSVMASLQLNYDELHPHLKHCILCFSIYPEDNEIKAEQLVHWWVGEGFVHDTGSDTATEVAFNCLAELISRCLVEVVLPRSYNGRGNSCKMHDMVREKTILIAREEAFSSFDEEGKHISTVDSRRLGVTQTTNCHTLEGNTKLRALLLVTSHSIPFNRSTGLATVNSLGVLDLSHINLETISIEELCLWISSLKRLAYLNLRAAAGLFELLDTFRRLWGLQKLILDECKNLKMLPASITTLLKLTVLDVGNCPALQYLPRAISKLTTLQEQYGFKISRPTNTEGCHLGELKCLTQLRALQVDIIEDDELTALAQLQHPKLLSINANNCEHANTMEKLNNLSPPPCLEEVYLGHYYGESSPNWISPTSLPQLQYLCKEDARELKEMDPLFWGDAETTWRLEGLCLKYLPRLKAEWAEVQRAMPVLSNLKVSHCYMLQSFPCNVKALGV</sequence>
<dbReference type="InterPro" id="IPR032675">
    <property type="entry name" value="LRR_dom_sf"/>
</dbReference>